<organism evidence="3 4">
    <name type="scientific">Streptomyces atratus</name>
    <dbReference type="NCBI Taxonomy" id="1893"/>
    <lineage>
        <taxon>Bacteria</taxon>
        <taxon>Bacillati</taxon>
        <taxon>Actinomycetota</taxon>
        <taxon>Actinomycetes</taxon>
        <taxon>Kitasatosporales</taxon>
        <taxon>Streptomycetaceae</taxon>
        <taxon>Streptomyces</taxon>
    </lineage>
</organism>
<evidence type="ECO:0000256" key="2">
    <source>
        <dbReference type="SAM" id="Phobius"/>
    </source>
</evidence>
<dbReference type="EMBL" id="FPJO01000021">
    <property type="protein sequence ID" value="SFY37674.1"/>
    <property type="molecule type" value="Genomic_DNA"/>
</dbReference>
<feature type="compositionally biased region" description="Basic and acidic residues" evidence="1">
    <location>
        <begin position="158"/>
        <end position="169"/>
    </location>
</feature>
<keyword evidence="2" id="KW-0472">Membrane</keyword>
<feature type="transmembrane region" description="Helical" evidence="2">
    <location>
        <begin position="97"/>
        <end position="116"/>
    </location>
</feature>
<evidence type="ECO:0000313" key="4">
    <source>
        <dbReference type="Proteomes" id="UP000181909"/>
    </source>
</evidence>
<reference evidence="3 4" key="1">
    <citation type="submission" date="2016-11" db="EMBL/GenBank/DDBJ databases">
        <authorList>
            <person name="Jaros S."/>
            <person name="Januszkiewicz K."/>
            <person name="Wedrychowicz H."/>
        </authorList>
    </citation>
    <scope>NUCLEOTIDE SEQUENCE [LARGE SCALE GENOMIC DNA]</scope>
    <source>
        <strain evidence="3 4">OK807</strain>
    </source>
</reference>
<dbReference type="RefSeq" id="WP_256260260.1">
    <property type="nucleotide sequence ID" value="NZ_FPJO01000021.1"/>
</dbReference>
<dbReference type="AlphaFoldDB" id="A0A1K2ER99"/>
<gene>
    <name evidence="3" type="ORF">SAMN02787144_102197</name>
</gene>
<feature type="transmembrane region" description="Helical" evidence="2">
    <location>
        <begin position="128"/>
        <end position="147"/>
    </location>
</feature>
<protein>
    <submittedName>
        <fullName evidence="3">Uncharacterized protein</fullName>
    </submittedName>
</protein>
<evidence type="ECO:0000256" key="1">
    <source>
        <dbReference type="SAM" id="MobiDB-lite"/>
    </source>
</evidence>
<dbReference type="Proteomes" id="UP000181909">
    <property type="component" value="Unassembled WGS sequence"/>
</dbReference>
<name>A0A1K2ER99_STRAR</name>
<evidence type="ECO:0000313" key="3">
    <source>
        <dbReference type="EMBL" id="SFY37674.1"/>
    </source>
</evidence>
<accession>A0A1K2ER99</accession>
<sequence>MAMHTRPAASVAPWAGRRLSQLAGEMLRDPARSVPSYGFDLVPVLTHAVRAFRRRLLRRVAVAAVFGLVAVWQPLPPLILLATLCLARLLGSNWPPLTLLCLWLAFRAPNLLFVLVGPQDQKNKYEILVQNAPLLVLGSALALVYVADAVVARSARDRAGREGGARERSPSIGPRARRRVERVGLQQNGTALPYDGQGRFIGAGRESRGAVEIRVPLRPGRSGRPVVALRETELLAGIEAAMSTVGRGAGRPDDLTETEPLPGFSVAQVLALPAALWLERGRGGAGASETAGGLGRPERLYLRAQCVSWQGQLVVSLFVHAALQAGELGLTLRPQVMAPLLPLPEPTGSAVLEGLRAMAGLWARPVKETDPAGADPAGADGPLSLRDFLSLPTIPDVHQSSDAARHVELMQAAVLGAVEALLERHGFATDALSDRHTVINSIQVLGDNNAGIQLAGGLTLAQVAQTAPTAPASTEGVPMSPGFPHRNPPSEPARAPGSGISIGGDNTGTAQNAVGHRLSHITQTGAGQGNAPLDSVAALLASFRADIDRNAALLADLEALRDQTTTLAGTLTDPQSEGFRPALRMAVRSLPALVAGTAVQQTGEALVTAISELLG</sequence>
<feature type="transmembrane region" description="Helical" evidence="2">
    <location>
        <begin position="60"/>
        <end position="91"/>
    </location>
</feature>
<keyword evidence="2" id="KW-1133">Transmembrane helix</keyword>
<feature type="region of interest" description="Disordered" evidence="1">
    <location>
        <begin position="467"/>
        <end position="511"/>
    </location>
</feature>
<feature type="region of interest" description="Disordered" evidence="1">
    <location>
        <begin position="158"/>
        <end position="178"/>
    </location>
</feature>
<proteinExistence type="predicted"/>
<keyword evidence="2" id="KW-0812">Transmembrane</keyword>